<dbReference type="Pfam" id="PF06267">
    <property type="entry name" value="DUF1028"/>
    <property type="match status" value="1"/>
</dbReference>
<protein>
    <submittedName>
        <fullName evidence="1">Uncharacterized conserved protein, Ntn-hydrolase superfamily</fullName>
    </submittedName>
</protein>
<reference evidence="2" key="1">
    <citation type="submission" date="2016-10" db="EMBL/GenBank/DDBJ databases">
        <authorList>
            <person name="Varghese N."/>
            <person name="Submissions S."/>
        </authorList>
    </citation>
    <scope>NUCLEOTIDE SEQUENCE [LARGE SCALE GENOMIC DNA]</scope>
    <source>
        <strain evidence="2">DSM 26922</strain>
    </source>
</reference>
<keyword evidence="2" id="KW-1185">Reference proteome</keyword>
<organism evidence="1 2">
    <name type="scientific">Litoreibacter albidus</name>
    <dbReference type="NCBI Taxonomy" id="670155"/>
    <lineage>
        <taxon>Bacteria</taxon>
        <taxon>Pseudomonadati</taxon>
        <taxon>Pseudomonadota</taxon>
        <taxon>Alphaproteobacteria</taxon>
        <taxon>Rhodobacterales</taxon>
        <taxon>Roseobacteraceae</taxon>
        <taxon>Litoreibacter</taxon>
    </lineage>
</organism>
<dbReference type="EMBL" id="FNOI01000009">
    <property type="protein sequence ID" value="SDX58029.1"/>
    <property type="molecule type" value="Genomic_DNA"/>
</dbReference>
<dbReference type="OrthoDB" id="9790012at2"/>
<name>A0A1H3CX55_9RHOB</name>
<dbReference type="Gene3D" id="3.60.20.10">
    <property type="entry name" value="Glutamine Phosphoribosylpyrophosphate, subunit 1, domain 1"/>
    <property type="match status" value="1"/>
</dbReference>
<accession>A0A1H3CX55</accession>
<dbReference type="GO" id="GO:0016787">
    <property type="term" value="F:hydrolase activity"/>
    <property type="evidence" value="ECO:0007669"/>
    <property type="project" value="UniProtKB-KW"/>
</dbReference>
<evidence type="ECO:0000313" key="1">
    <source>
        <dbReference type="EMBL" id="SDX58029.1"/>
    </source>
</evidence>
<proteinExistence type="predicted"/>
<sequence length="251" mass="26893">MTYSLIAHDPDTDEIGIAVASRFFACGAAVPYVGPRTAVATQAFANPVWGTEGRKRLEAGEKAQDVIADFTERDEGRDIRQCHMMDAAGHFAVHTGNGCVDWAGHKLGTHHSVAGNMLAGPDVVDATFDAYLSAADMPMAERLLHAMQAGERAGGDKRGRQAAGLVIHRGQEHAFLDLRVDDHADPLAELARLLDVAGERYLHLAPVMPTAANFSGLTDRAPIDAAIRDAEQKRIAEGRPSQSFATDTSID</sequence>
<dbReference type="InterPro" id="IPR029055">
    <property type="entry name" value="Ntn_hydrolases_N"/>
</dbReference>
<evidence type="ECO:0000313" key="2">
    <source>
        <dbReference type="Proteomes" id="UP000199441"/>
    </source>
</evidence>
<dbReference type="AlphaFoldDB" id="A0A1H3CX55"/>
<keyword evidence="1" id="KW-0378">Hydrolase</keyword>
<dbReference type="STRING" id="670155.SAMN04488001_3570"/>
<dbReference type="RefSeq" id="WP_089948603.1">
    <property type="nucleotide sequence ID" value="NZ_FNOI01000009.1"/>
</dbReference>
<dbReference type="PANTHER" id="PTHR39328:SF1">
    <property type="entry name" value="BLL2871 PROTEIN"/>
    <property type="match status" value="1"/>
</dbReference>
<gene>
    <name evidence="1" type="ORF">SAMN04488001_3570</name>
</gene>
<dbReference type="PANTHER" id="PTHR39328">
    <property type="entry name" value="BLL2871 PROTEIN"/>
    <property type="match status" value="1"/>
</dbReference>
<dbReference type="Proteomes" id="UP000199441">
    <property type="component" value="Unassembled WGS sequence"/>
</dbReference>
<dbReference type="SUPFAM" id="SSF56235">
    <property type="entry name" value="N-terminal nucleophile aminohydrolases (Ntn hydrolases)"/>
    <property type="match status" value="1"/>
</dbReference>
<dbReference type="InterPro" id="IPR010430">
    <property type="entry name" value="DUF1028"/>
</dbReference>